<comment type="caution">
    <text evidence="2">The sequence shown here is derived from an EMBL/GenBank/DDBJ whole genome shotgun (WGS) entry which is preliminary data.</text>
</comment>
<name>A0A2T0JZ63_9ACTN</name>
<dbReference type="PANTHER" id="PTHR10928">
    <property type="entry name" value="SUPPRESSOR OF FUSED"/>
    <property type="match status" value="1"/>
</dbReference>
<dbReference type="PANTHER" id="PTHR10928:SF2">
    <property type="entry name" value="SUPPRESSOR OF FUSED HOMOLOG"/>
    <property type="match status" value="1"/>
</dbReference>
<dbReference type="InterPro" id="IPR007768">
    <property type="entry name" value="Suppressor_of_fused"/>
</dbReference>
<dbReference type="InterPro" id="IPR016591">
    <property type="entry name" value="Suppressor_of_fused_euk"/>
</dbReference>
<dbReference type="InterPro" id="IPR020941">
    <property type="entry name" value="SUFU-like_domain"/>
</dbReference>
<dbReference type="GO" id="GO:0005737">
    <property type="term" value="C:cytoplasm"/>
    <property type="evidence" value="ECO:0007669"/>
    <property type="project" value="TreeGrafter"/>
</dbReference>
<keyword evidence="3" id="KW-1185">Reference proteome</keyword>
<dbReference type="EMBL" id="PVMZ01000023">
    <property type="protein sequence ID" value="PRX14791.1"/>
    <property type="molecule type" value="Genomic_DNA"/>
</dbReference>
<reference evidence="2 3" key="1">
    <citation type="submission" date="2018-03" db="EMBL/GenBank/DDBJ databases">
        <title>Genomic Encyclopedia of Archaeal and Bacterial Type Strains, Phase II (KMG-II): from individual species to whole genera.</title>
        <authorList>
            <person name="Goeker M."/>
        </authorList>
    </citation>
    <scope>NUCLEOTIDE SEQUENCE [LARGE SCALE GENOMIC DNA]</scope>
    <source>
        <strain evidence="2 3">DSM 43146</strain>
    </source>
</reference>
<evidence type="ECO:0000313" key="3">
    <source>
        <dbReference type="Proteomes" id="UP000239415"/>
    </source>
</evidence>
<gene>
    <name evidence="2" type="ORF">CLV67_123177</name>
</gene>
<feature type="domain" description="Suppressor of fused-like" evidence="1">
    <location>
        <begin position="37"/>
        <end position="204"/>
    </location>
</feature>
<evidence type="ECO:0000313" key="2">
    <source>
        <dbReference type="EMBL" id="PRX14791.1"/>
    </source>
</evidence>
<organism evidence="2 3">
    <name type="scientific">Actinoplanes italicus</name>
    <dbReference type="NCBI Taxonomy" id="113567"/>
    <lineage>
        <taxon>Bacteria</taxon>
        <taxon>Bacillati</taxon>
        <taxon>Actinomycetota</taxon>
        <taxon>Actinomycetes</taxon>
        <taxon>Micromonosporales</taxon>
        <taxon>Micromonosporaceae</taxon>
        <taxon>Actinoplanes</taxon>
    </lineage>
</organism>
<dbReference type="PIRSF" id="PIRSF011844">
    <property type="entry name" value="Suppressor_of_fused_protein"/>
    <property type="match status" value="1"/>
</dbReference>
<proteinExistence type="predicted"/>
<dbReference type="RefSeq" id="WP_106328584.1">
    <property type="nucleotide sequence ID" value="NZ_BOMO01000138.1"/>
</dbReference>
<dbReference type="SUPFAM" id="SSF103359">
    <property type="entry name" value="Suppressor of Fused, N-terminal domain"/>
    <property type="match status" value="1"/>
</dbReference>
<evidence type="ECO:0000259" key="1">
    <source>
        <dbReference type="Pfam" id="PF05076"/>
    </source>
</evidence>
<dbReference type="AlphaFoldDB" id="A0A2T0JZ63"/>
<dbReference type="InterPro" id="IPR037181">
    <property type="entry name" value="SUFU_N"/>
</dbReference>
<accession>A0A2T0JZ63</accession>
<dbReference type="Pfam" id="PF05076">
    <property type="entry name" value="SUFU"/>
    <property type="match status" value="1"/>
</dbReference>
<dbReference type="OrthoDB" id="9023549at2"/>
<sequence>MNSEAPGWDAIDTRLEQFYPGVEPRHFATMHRFALGGPDPLDGVSFYPRAEPVPHWHLVSYGMSELYARDESDTEETEESGWGFEFSFRIARSIDDDEPPMWAADLLQYLARYVFSSGNWFEAGHHLDPGGPLRQDPPTAMRGLAFVEDPELGTIGTPHGRLQFLQVVGITADEYDAIRQWDVHGVLKLLTERDPLLITDLDRPSITDDPDTRALIDAGRERDGSSSGLFMIAGFGATVDDSGAVLLRFKEVNAGLVAQAVRDRLGHGRDLILDGDGHVRTLVRRAPAYAVRPLEGGALELDLPSEAVDALPGLLTPGRRPVPGTDRLSVEVTD</sequence>
<protein>
    <submittedName>
        <fullName evidence="2">Suppressor of fused protein SUFU</fullName>
    </submittedName>
</protein>
<dbReference type="Proteomes" id="UP000239415">
    <property type="component" value="Unassembled WGS sequence"/>
</dbReference>